<dbReference type="Proteomes" id="UP000807469">
    <property type="component" value="Unassembled WGS sequence"/>
</dbReference>
<dbReference type="AlphaFoldDB" id="A0A9P5YZD1"/>
<keyword evidence="3" id="KW-1185">Reference proteome</keyword>
<evidence type="ECO:0000313" key="3">
    <source>
        <dbReference type="Proteomes" id="UP000807469"/>
    </source>
</evidence>
<organism evidence="2 3">
    <name type="scientific">Pholiota conissans</name>
    <dbReference type="NCBI Taxonomy" id="109636"/>
    <lineage>
        <taxon>Eukaryota</taxon>
        <taxon>Fungi</taxon>
        <taxon>Dikarya</taxon>
        <taxon>Basidiomycota</taxon>
        <taxon>Agaricomycotina</taxon>
        <taxon>Agaricomycetes</taxon>
        <taxon>Agaricomycetidae</taxon>
        <taxon>Agaricales</taxon>
        <taxon>Agaricineae</taxon>
        <taxon>Strophariaceae</taxon>
        <taxon>Pholiota</taxon>
    </lineage>
</organism>
<evidence type="ECO:0000256" key="1">
    <source>
        <dbReference type="SAM" id="MobiDB-lite"/>
    </source>
</evidence>
<evidence type="ECO:0000313" key="2">
    <source>
        <dbReference type="EMBL" id="KAF9477299.1"/>
    </source>
</evidence>
<reference evidence="2" key="1">
    <citation type="submission" date="2020-11" db="EMBL/GenBank/DDBJ databases">
        <authorList>
            <consortium name="DOE Joint Genome Institute"/>
            <person name="Ahrendt S."/>
            <person name="Riley R."/>
            <person name="Andreopoulos W."/>
            <person name="Labutti K."/>
            <person name="Pangilinan J."/>
            <person name="Ruiz-Duenas F.J."/>
            <person name="Barrasa J.M."/>
            <person name="Sanchez-Garcia M."/>
            <person name="Camarero S."/>
            <person name="Miyauchi S."/>
            <person name="Serrano A."/>
            <person name="Linde D."/>
            <person name="Babiker R."/>
            <person name="Drula E."/>
            <person name="Ayuso-Fernandez I."/>
            <person name="Pacheco R."/>
            <person name="Padilla G."/>
            <person name="Ferreira P."/>
            <person name="Barriuso J."/>
            <person name="Kellner H."/>
            <person name="Castanera R."/>
            <person name="Alfaro M."/>
            <person name="Ramirez L."/>
            <person name="Pisabarro A.G."/>
            <person name="Kuo A."/>
            <person name="Tritt A."/>
            <person name="Lipzen A."/>
            <person name="He G."/>
            <person name="Yan M."/>
            <person name="Ng V."/>
            <person name="Cullen D."/>
            <person name="Martin F."/>
            <person name="Rosso M.-N."/>
            <person name="Henrissat B."/>
            <person name="Hibbett D."/>
            <person name="Martinez A.T."/>
            <person name="Grigoriev I.V."/>
        </authorList>
    </citation>
    <scope>NUCLEOTIDE SEQUENCE</scope>
    <source>
        <strain evidence="2">CIRM-BRFM 674</strain>
    </source>
</reference>
<accession>A0A9P5YZD1</accession>
<feature type="region of interest" description="Disordered" evidence="1">
    <location>
        <begin position="65"/>
        <end position="116"/>
    </location>
</feature>
<sequence>MRKHEAAYVLPSNPPSPSVKTHTICYSFTSLGPLEKASLTPQDLKASRSSSRASRACSACSASPVTCSSQTQRRHQHHDHWVISPKSSRSSLSPSTLRTRKSPHDPVTPHDEPPPTLRLEFPAYRCEFKQTTPPGNPVTASYSRRRSVPGLHSTLPRMRTVLLAFKFHLKIVSHRSFKYTLAISVTLTPPFDMHIIGDTVHALLSSLIEC</sequence>
<name>A0A9P5YZD1_9AGAR</name>
<dbReference type="EMBL" id="MU155265">
    <property type="protein sequence ID" value="KAF9477299.1"/>
    <property type="molecule type" value="Genomic_DNA"/>
</dbReference>
<feature type="compositionally biased region" description="Low complexity" evidence="1">
    <location>
        <begin position="84"/>
        <end position="97"/>
    </location>
</feature>
<comment type="caution">
    <text evidence="2">The sequence shown here is derived from an EMBL/GenBank/DDBJ whole genome shotgun (WGS) entry which is preliminary data.</text>
</comment>
<gene>
    <name evidence="2" type="ORF">BDN70DRAFT_934319</name>
</gene>
<proteinExistence type="predicted"/>
<protein>
    <submittedName>
        <fullName evidence="2">Uncharacterized protein</fullName>
    </submittedName>
</protein>
<feature type="compositionally biased region" description="Basic and acidic residues" evidence="1">
    <location>
        <begin position="102"/>
        <end position="113"/>
    </location>
</feature>